<dbReference type="Gene3D" id="1.10.10.10">
    <property type="entry name" value="Winged helix-like DNA-binding domain superfamily/Winged helix DNA-binding domain"/>
    <property type="match status" value="1"/>
</dbReference>
<dbReference type="OrthoDB" id="3399802at2"/>
<evidence type="ECO:0000313" key="5">
    <source>
        <dbReference type="EMBL" id="THV41723.1"/>
    </source>
</evidence>
<evidence type="ECO:0000313" key="6">
    <source>
        <dbReference type="Proteomes" id="UP000308760"/>
    </source>
</evidence>
<dbReference type="CDD" id="cd00090">
    <property type="entry name" value="HTH_ARSR"/>
    <property type="match status" value="1"/>
</dbReference>
<dbReference type="Pfam" id="PF01022">
    <property type="entry name" value="HTH_5"/>
    <property type="match status" value="1"/>
</dbReference>
<dbReference type="GO" id="GO:0003677">
    <property type="term" value="F:DNA binding"/>
    <property type="evidence" value="ECO:0007669"/>
    <property type="project" value="UniProtKB-KW"/>
</dbReference>
<protein>
    <submittedName>
        <fullName evidence="5">Winged helix-turn-helix transcriptional regulator</fullName>
    </submittedName>
</protein>
<dbReference type="InterPro" id="IPR051081">
    <property type="entry name" value="HTH_MetalResp_TranReg"/>
</dbReference>
<dbReference type="SUPFAM" id="SSF46785">
    <property type="entry name" value="Winged helix' DNA-binding domain"/>
    <property type="match status" value="1"/>
</dbReference>
<dbReference type="Proteomes" id="UP000308760">
    <property type="component" value="Unassembled WGS sequence"/>
</dbReference>
<dbReference type="EMBL" id="STGY01000041">
    <property type="protein sequence ID" value="THV41723.1"/>
    <property type="molecule type" value="Genomic_DNA"/>
</dbReference>
<name>A0A4S8QB32_9ACTN</name>
<sequence length="112" mass="12041">MTAREPTGAELLAALSALANAHRLRIIGALADGRQYVSLLARELGMSRPLLHMHLQRLQAAGLVTGELELTADGKAVKYFEATEFAFSITPQAIKEIVPTLPESAKGRDTDS</sequence>
<reference evidence="6" key="1">
    <citation type="submission" date="2019-04" db="EMBL/GenBank/DDBJ databases">
        <title>Nocardioides xinjiangensis sp. nov.</title>
        <authorList>
            <person name="Liu S."/>
        </authorList>
    </citation>
    <scope>NUCLEOTIDE SEQUENCE [LARGE SCALE GENOMIC DNA]</scope>
    <source>
        <strain evidence="6">18</strain>
    </source>
</reference>
<evidence type="ECO:0000259" key="4">
    <source>
        <dbReference type="SMART" id="SM00418"/>
    </source>
</evidence>
<feature type="domain" description="HTH arsR-type" evidence="4">
    <location>
        <begin position="13"/>
        <end position="103"/>
    </location>
</feature>
<dbReference type="PANTHER" id="PTHR33154:SF33">
    <property type="entry name" value="TRANSCRIPTIONAL REPRESSOR SDPR"/>
    <property type="match status" value="1"/>
</dbReference>
<dbReference type="GO" id="GO:0003700">
    <property type="term" value="F:DNA-binding transcription factor activity"/>
    <property type="evidence" value="ECO:0007669"/>
    <property type="project" value="InterPro"/>
</dbReference>
<dbReference type="AlphaFoldDB" id="A0A4S8QB32"/>
<reference evidence="5 6" key="2">
    <citation type="submission" date="2019-05" db="EMBL/GenBank/DDBJ databases">
        <title>Glycomyces buryatensis sp. nov.</title>
        <authorList>
            <person name="Nikitina E."/>
        </authorList>
    </citation>
    <scope>NUCLEOTIDE SEQUENCE [LARGE SCALE GENOMIC DNA]</scope>
    <source>
        <strain evidence="5 6">18</strain>
    </source>
</reference>
<keyword evidence="1" id="KW-0805">Transcription regulation</keyword>
<dbReference type="InterPro" id="IPR036390">
    <property type="entry name" value="WH_DNA-bd_sf"/>
</dbReference>
<dbReference type="InterPro" id="IPR001845">
    <property type="entry name" value="HTH_ArsR_DNA-bd_dom"/>
</dbReference>
<keyword evidence="3" id="KW-0804">Transcription</keyword>
<keyword evidence="6" id="KW-1185">Reference proteome</keyword>
<accession>A0A4S8QB32</accession>
<proteinExistence type="predicted"/>
<dbReference type="InterPro" id="IPR011991">
    <property type="entry name" value="ArsR-like_HTH"/>
</dbReference>
<evidence type="ECO:0000256" key="1">
    <source>
        <dbReference type="ARBA" id="ARBA00023015"/>
    </source>
</evidence>
<gene>
    <name evidence="5" type="ORF">FAB82_10045</name>
</gene>
<keyword evidence="2" id="KW-0238">DNA-binding</keyword>
<comment type="caution">
    <text evidence="5">The sequence shown here is derived from an EMBL/GenBank/DDBJ whole genome shotgun (WGS) entry which is preliminary data.</text>
</comment>
<dbReference type="InterPro" id="IPR036388">
    <property type="entry name" value="WH-like_DNA-bd_sf"/>
</dbReference>
<dbReference type="SMART" id="SM00418">
    <property type="entry name" value="HTH_ARSR"/>
    <property type="match status" value="1"/>
</dbReference>
<organism evidence="5 6">
    <name type="scientific">Glycomyces buryatensis</name>
    <dbReference type="NCBI Taxonomy" id="2570927"/>
    <lineage>
        <taxon>Bacteria</taxon>
        <taxon>Bacillati</taxon>
        <taxon>Actinomycetota</taxon>
        <taxon>Actinomycetes</taxon>
        <taxon>Glycomycetales</taxon>
        <taxon>Glycomycetaceae</taxon>
        <taxon>Glycomyces</taxon>
    </lineage>
</organism>
<evidence type="ECO:0000256" key="2">
    <source>
        <dbReference type="ARBA" id="ARBA00023125"/>
    </source>
</evidence>
<evidence type="ECO:0000256" key="3">
    <source>
        <dbReference type="ARBA" id="ARBA00023163"/>
    </source>
</evidence>
<dbReference type="PANTHER" id="PTHR33154">
    <property type="entry name" value="TRANSCRIPTIONAL REGULATOR, ARSR FAMILY"/>
    <property type="match status" value="1"/>
</dbReference>
<dbReference type="RefSeq" id="WP_136534408.1">
    <property type="nucleotide sequence ID" value="NZ_STGY01000041.1"/>
</dbReference>